<protein>
    <submittedName>
        <fullName evidence="1">Uncharacterized protein</fullName>
    </submittedName>
</protein>
<sequence>MLNGDPELKRGMEPGRISRSGLTAIYAVSDGFFHGMEAENQPWSHMLEAIDRHGLEAYAKRLIKREEADSDCTVCPRLKISDDKTTIVWTDPVAANAHCEKI</sequence>
<comment type="caution">
    <text evidence="1">The sequence shown here is derived from an EMBL/GenBank/DDBJ whole genome shotgun (WGS) entry which is preliminary data.</text>
</comment>
<gene>
    <name evidence="1" type="ORF">WJ0W_001309</name>
</gene>
<name>A0ABN8TZK0_9BACL</name>
<proteinExistence type="predicted"/>
<evidence type="ECO:0000313" key="2">
    <source>
        <dbReference type="Proteomes" id="UP001154322"/>
    </source>
</evidence>
<accession>A0ABN8TZK0</accession>
<dbReference type="EMBL" id="CALYLO010000001">
    <property type="protein sequence ID" value="CAH8244070.1"/>
    <property type="molecule type" value="Genomic_DNA"/>
</dbReference>
<evidence type="ECO:0000313" key="1">
    <source>
        <dbReference type="EMBL" id="CAH8244070.1"/>
    </source>
</evidence>
<dbReference type="RefSeq" id="WP_213431311.1">
    <property type="nucleotide sequence ID" value="NZ_AP031286.1"/>
</dbReference>
<dbReference type="Proteomes" id="UP001154322">
    <property type="component" value="Unassembled WGS sequence"/>
</dbReference>
<reference evidence="1" key="1">
    <citation type="submission" date="2022-06" db="EMBL/GenBank/DDBJ databases">
        <authorList>
            <person name="Dietemann V."/>
            <person name="Ory F."/>
            <person name="Dainat B."/>
            <person name="Oberhansli S."/>
        </authorList>
    </citation>
    <scope>NUCLEOTIDE SEQUENCE</scope>
    <source>
        <strain evidence="1">Ena-SAMPLE-TAB-26-04-2022-14:26:32:270-5432</strain>
    </source>
</reference>
<keyword evidence="2" id="KW-1185">Reference proteome</keyword>
<organism evidence="1 2">
    <name type="scientific">Paenibacillus melissococcoides</name>
    <dbReference type="NCBI Taxonomy" id="2912268"/>
    <lineage>
        <taxon>Bacteria</taxon>
        <taxon>Bacillati</taxon>
        <taxon>Bacillota</taxon>
        <taxon>Bacilli</taxon>
        <taxon>Bacillales</taxon>
        <taxon>Paenibacillaceae</taxon>
        <taxon>Paenibacillus</taxon>
    </lineage>
</organism>